<sequence length="405" mass="46516">MDDLLNVKCFVLVSVLIICSVSVSSTALADQFHEELFIKTLPTGQLYNHFRFTTIWNVSLNSSQSKHYRLFPRALGEVFETFSVKELSLSFTQGRWRHESWGYPVLDASKGAELLVWFSAQKTKIDSAWSELVNVLSGMFCASLNFMDVKTTVTPKLNFRPTGYVTENYKKYFSNHVRYAVLSNENVCTENLTPWKKLLPCGFRAGLSTLLNAFKLYDSSYHSLNVQFRHVCLNEKIEPLKIFYQPGKDNGRPYHLEVLFNLPANSVARLSFQFEKQLLKWTDYPPDPNHGFYIAPSVINFILPNAGNITSLKNNKHFFTGLKNSNKNDAYTFTLHTEALLITLPTPDFSMPYNVICLVCTVIAIAFGSVHNLTTKSFVMYDPQKHKNIFRKLKDKFWKKKEKLS</sequence>
<gene>
    <name evidence="4" type="primary">20202803</name>
    <name evidence="3" type="ORF">HELRODRAFT_169373</name>
</gene>
<dbReference type="RefSeq" id="XP_009013442.1">
    <property type="nucleotide sequence ID" value="XM_009015194.1"/>
</dbReference>
<keyword evidence="1" id="KW-0812">Transmembrane</keyword>
<dbReference type="eggNOG" id="KOG2407">
    <property type="taxonomic scope" value="Eukaryota"/>
</dbReference>
<dbReference type="InterPro" id="IPR007245">
    <property type="entry name" value="PIG-T"/>
</dbReference>
<dbReference type="PANTHER" id="PTHR12959:SF11">
    <property type="entry name" value="GPI TRANSAMIDASE COMPONENT PIG-T"/>
    <property type="match status" value="1"/>
</dbReference>
<name>T1F1V3_HELRO</name>
<reference evidence="5" key="1">
    <citation type="submission" date="2012-12" db="EMBL/GenBank/DDBJ databases">
        <authorList>
            <person name="Hellsten U."/>
            <person name="Grimwood J."/>
            <person name="Chapman J.A."/>
            <person name="Shapiro H."/>
            <person name="Aerts A."/>
            <person name="Otillar R.P."/>
            <person name="Terry A.Y."/>
            <person name="Boore J.L."/>
            <person name="Simakov O."/>
            <person name="Marletaz F."/>
            <person name="Cho S.-J."/>
            <person name="Edsinger-Gonzales E."/>
            <person name="Havlak P."/>
            <person name="Kuo D.-H."/>
            <person name="Larsson T."/>
            <person name="Lv J."/>
            <person name="Arendt D."/>
            <person name="Savage R."/>
            <person name="Osoegawa K."/>
            <person name="de Jong P."/>
            <person name="Lindberg D.R."/>
            <person name="Seaver E.C."/>
            <person name="Weisblat D.A."/>
            <person name="Putnam N.H."/>
            <person name="Grigoriev I.V."/>
            <person name="Rokhsar D.S."/>
        </authorList>
    </citation>
    <scope>NUCLEOTIDE SEQUENCE</scope>
</reference>
<evidence type="ECO:0000313" key="4">
    <source>
        <dbReference type="EnsemblMetazoa" id="HelroP169373"/>
    </source>
</evidence>
<feature type="transmembrane region" description="Helical" evidence="1">
    <location>
        <begin position="351"/>
        <end position="370"/>
    </location>
</feature>
<evidence type="ECO:0000256" key="2">
    <source>
        <dbReference type="SAM" id="SignalP"/>
    </source>
</evidence>
<dbReference type="EMBL" id="KB096080">
    <property type="protein sequence ID" value="ESO08512.1"/>
    <property type="molecule type" value="Genomic_DNA"/>
</dbReference>
<protein>
    <recommendedName>
        <fullName evidence="6">GPI transamidase component PIG-T</fullName>
    </recommendedName>
</protein>
<dbReference type="GO" id="GO:0016255">
    <property type="term" value="P:attachment of GPI anchor to protein"/>
    <property type="evidence" value="ECO:0007669"/>
    <property type="project" value="InterPro"/>
</dbReference>
<keyword evidence="1" id="KW-0472">Membrane</keyword>
<dbReference type="Proteomes" id="UP000015101">
    <property type="component" value="Unassembled WGS sequence"/>
</dbReference>
<dbReference type="KEGG" id="hro:HELRODRAFT_169373"/>
<dbReference type="Pfam" id="PF04113">
    <property type="entry name" value="Gpi16"/>
    <property type="match status" value="2"/>
</dbReference>
<keyword evidence="2" id="KW-0732">Signal</keyword>
<accession>T1F1V3</accession>
<dbReference type="EnsemblMetazoa" id="HelroT169373">
    <property type="protein sequence ID" value="HelroP169373"/>
    <property type="gene ID" value="HelroG169373"/>
</dbReference>
<dbReference type="PANTHER" id="PTHR12959">
    <property type="entry name" value="GPI TRANSAMIDASE COMPONENT PIG-T-RELATED"/>
    <property type="match status" value="1"/>
</dbReference>
<dbReference type="GO" id="GO:0042765">
    <property type="term" value="C:GPI-anchor transamidase complex"/>
    <property type="evidence" value="ECO:0007669"/>
    <property type="project" value="InterPro"/>
</dbReference>
<evidence type="ECO:0000256" key="1">
    <source>
        <dbReference type="SAM" id="Phobius"/>
    </source>
</evidence>
<dbReference type="GeneID" id="20202803"/>
<dbReference type="STRING" id="6412.T1F1V3"/>
<dbReference type="AlphaFoldDB" id="T1F1V3"/>
<keyword evidence="1" id="KW-1133">Transmembrane helix</keyword>
<keyword evidence="5" id="KW-1185">Reference proteome</keyword>
<evidence type="ECO:0000313" key="3">
    <source>
        <dbReference type="EMBL" id="ESO08512.1"/>
    </source>
</evidence>
<dbReference type="OrthoDB" id="331263at2759"/>
<dbReference type="EMBL" id="AMQM01003276">
    <property type="status" value="NOT_ANNOTATED_CDS"/>
    <property type="molecule type" value="Genomic_DNA"/>
</dbReference>
<proteinExistence type="predicted"/>
<feature type="signal peptide" evidence="2">
    <location>
        <begin position="1"/>
        <end position="29"/>
    </location>
</feature>
<evidence type="ECO:0000313" key="5">
    <source>
        <dbReference type="Proteomes" id="UP000015101"/>
    </source>
</evidence>
<dbReference type="InParanoid" id="T1F1V3"/>
<reference evidence="4" key="3">
    <citation type="submission" date="2015-06" db="UniProtKB">
        <authorList>
            <consortium name="EnsemblMetazoa"/>
        </authorList>
    </citation>
    <scope>IDENTIFICATION</scope>
</reference>
<dbReference type="HOGENOM" id="CLU_680225_0_0_1"/>
<organism evidence="4 5">
    <name type="scientific">Helobdella robusta</name>
    <name type="common">Californian leech</name>
    <dbReference type="NCBI Taxonomy" id="6412"/>
    <lineage>
        <taxon>Eukaryota</taxon>
        <taxon>Metazoa</taxon>
        <taxon>Spiralia</taxon>
        <taxon>Lophotrochozoa</taxon>
        <taxon>Annelida</taxon>
        <taxon>Clitellata</taxon>
        <taxon>Hirudinea</taxon>
        <taxon>Rhynchobdellida</taxon>
        <taxon>Glossiphoniidae</taxon>
        <taxon>Helobdella</taxon>
    </lineage>
</organism>
<dbReference type="CTD" id="20202803"/>
<feature type="chain" id="PRO_5010980190" description="GPI transamidase component PIG-T" evidence="2">
    <location>
        <begin position="30"/>
        <end position="405"/>
    </location>
</feature>
<reference evidence="3 5" key="2">
    <citation type="journal article" date="2013" name="Nature">
        <title>Insights into bilaterian evolution from three spiralian genomes.</title>
        <authorList>
            <person name="Simakov O."/>
            <person name="Marletaz F."/>
            <person name="Cho S.J."/>
            <person name="Edsinger-Gonzales E."/>
            <person name="Havlak P."/>
            <person name="Hellsten U."/>
            <person name="Kuo D.H."/>
            <person name="Larsson T."/>
            <person name="Lv J."/>
            <person name="Arendt D."/>
            <person name="Savage R."/>
            <person name="Osoegawa K."/>
            <person name="de Jong P."/>
            <person name="Grimwood J."/>
            <person name="Chapman J.A."/>
            <person name="Shapiro H."/>
            <person name="Aerts A."/>
            <person name="Otillar R.P."/>
            <person name="Terry A.Y."/>
            <person name="Boore J.L."/>
            <person name="Grigoriev I.V."/>
            <person name="Lindberg D.R."/>
            <person name="Seaver E.C."/>
            <person name="Weisblat D.A."/>
            <person name="Putnam N.H."/>
            <person name="Rokhsar D.S."/>
        </authorList>
    </citation>
    <scope>NUCLEOTIDE SEQUENCE</scope>
</reference>
<dbReference type="FunCoup" id="T1F1V3">
    <property type="interactions" value="1121"/>
</dbReference>
<evidence type="ECO:0008006" key="6">
    <source>
        <dbReference type="Google" id="ProtNLM"/>
    </source>
</evidence>
<dbReference type="OMA" id="VICFVAT"/>